<comment type="similarity">
    <text evidence="2">Belongs to the glycosyl hydrolase 3 family.</text>
</comment>
<gene>
    <name evidence="7" type="primary">nagZ</name>
    <name evidence="7" type="ORF">ACFOHL_16225</name>
</gene>
<comment type="catalytic activity">
    <reaction evidence="1">
        <text>Hydrolysis of terminal non-reducing N-acetyl-D-hexosamine residues in N-acetyl-beta-D-hexosaminides.</text>
        <dbReference type="EC" id="3.2.1.52"/>
    </reaction>
</comment>
<dbReference type="RefSeq" id="WP_376921285.1">
    <property type="nucleotide sequence ID" value="NZ_JBHRSW010000047.1"/>
</dbReference>
<evidence type="ECO:0000313" key="8">
    <source>
        <dbReference type="Proteomes" id="UP001595478"/>
    </source>
</evidence>
<dbReference type="NCBIfam" id="NF003740">
    <property type="entry name" value="PRK05337.1"/>
    <property type="match status" value="1"/>
</dbReference>
<name>A0ABV7FVH3_9ALTE</name>
<dbReference type="EC" id="3.2.1.52" evidence="3"/>
<evidence type="ECO:0000256" key="3">
    <source>
        <dbReference type="ARBA" id="ARBA00012663"/>
    </source>
</evidence>
<evidence type="ECO:0000256" key="2">
    <source>
        <dbReference type="ARBA" id="ARBA00005336"/>
    </source>
</evidence>
<comment type="caution">
    <text evidence="7">The sequence shown here is derived from an EMBL/GenBank/DDBJ whole genome shotgun (WGS) entry which is preliminary data.</text>
</comment>
<evidence type="ECO:0000259" key="6">
    <source>
        <dbReference type="Pfam" id="PF00933"/>
    </source>
</evidence>
<dbReference type="InterPro" id="IPR017853">
    <property type="entry name" value="GH"/>
</dbReference>
<dbReference type="PANTHER" id="PTHR30480">
    <property type="entry name" value="BETA-HEXOSAMINIDASE-RELATED"/>
    <property type="match status" value="1"/>
</dbReference>
<proteinExistence type="inferred from homology"/>
<dbReference type="Gene3D" id="3.20.20.300">
    <property type="entry name" value="Glycoside hydrolase, family 3, N-terminal domain"/>
    <property type="match status" value="1"/>
</dbReference>
<keyword evidence="8" id="KW-1185">Reference proteome</keyword>
<dbReference type="Proteomes" id="UP001595478">
    <property type="component" value="Unassembled WGS sequence"/>
</dbReference>
<dbReference type="GO" id="GO:0004563">
    <property type="term" value="F:beta-N-acetylhexosaminidase activity"/>
    <property type="evidence" value="ECO:0007669"/>
    <property type="project" value="UniProtKB-EC"/>
</dbReference>
<dbReference type="PANTHER" id="PTHR30480:SF13">
    <property type="entry name" value="BETA-HEXOSAMINIDASE"/>
    <property type="match status" value="1"/>
</dbReference>
<dbReference type="EMBL" id="JBHRSW010000047">
    <property type="protein sequence ID" value="MFC3123170.1"/>
    <property type="molecule type" value="Genomic_DNA"/>
</dbReference>
<keyword evidence="4 7" id="KW-0378">Hydrolase</keyword>
<protein>
    <recommendedName>
        <fullName evidence="3">beta-N-acetylhexosaminidase</fullName>
        <ecNumber evidence="3">3.2.1.52</ecNumber>
    </recommendedName>
</protein>
<evidence type="ECO:0000313" key="7">
    <source>
        <dbReference type="EMBL" id="MFC3123170.1"/>
    </source>
</evidence>
<sequence>MPKNNIIVGVSGTNLTVEEIDLFRDLAPWGFILFSRNIASPNQLSNLIEQIRQVAQQDEPPVLIDQEGGRVSRLPAPHWRIPPSPSIFAQLYKLDRTRALKACYLNNLLIGYELKQCGININCAPMLDIAQANSASIIHERGLGSTHEQVSALGNEVINGLLDAGVAPVIKHMPGHGRAQSDSHFSLPIVHASKEALTTDFLPFKSLSKPAMAMSAHVVFSAFDKDLPASISPTMYQVMREQIGFDGLIMTDDINMHALSGSIVERATKALLAGADMVLHCSGNFEEMKSLLSVATPLTGKAFERAIRAEKQAQMTPSQQDMSLNGLDELQAQLKVLLK</sequence>
<dbReference type="Pfam" id="PF00933">
    <property type="entry name" value="Glyco_hydro_3"/>
    <property type="match status" value="1"/>
</dbReference>
<dbReference type="SUPFAM" id="SSF51445">
    <property type="entry name" value="(Trans)glycosidases"/>
    <property type="match status" value="1"/>
</dbReference>
<dbReference type="PROSITE" id="PS00775">
    <property type="entry name" value="GLYCOSYL_HYDROL_F3"/>
    <property type="match status" value="1"/>
</dbReference>
<evidence type="ECO:0000256" key="5">
    <source>
        <dbReference type="ARBA" id="ARBA00023295"/>
    </source>
</evidence>
<dbReference type="InterPro" id="IPR036962">
    <property type="entry name" value="Glyco_hydro_3_N_sf"/>
</dbReference>
<dbReference type="InterPro" id="IPR001764">
    <property type="entry name" value="Glyco_hydro_3_N"/>
</dbReference>
<keyword evidence="5 7" id="KW-0326">Glycosidase</keyword>
<evidence type="ECO:0000256" key="4">
    <source>
        <dbReference type="ARBA" id="ARBA00022801"/>
    </source>
</evidence>
<reference evidence="8" key="1">
    <citation type="journal article" date="2019" name="Int. J. Syst. Evol. Microbiol.">
        <title>The Global Catalogue of Microorganisms (GCM) 10K type strain sequencing project: providing services to taxonomists for standard genome sequencing and annotation.</title>
        <authorList>
            <consortium name="The Broad Institute Genomics Platform"/>
            <consortium name="The Broad Institute Genome Sequencing Center for Infectious Disease"/>
            <person name="Wu L."/>
            <person name="Ma J."/>
        </authorList>
    </citation>
    <scope>NUCLEOTIDE SEQUENCE [LARGE SCALE GENOMIC DNA]</scope>
    <source>
        <strain evidence="8">KCTC 52473</strain>
    </source>
</reference>
<accession>A0ABV7FVH3</accession>
<dbReference type="InterPro" id="IPR050226">
    <property type="entry name" value="NagZ_Beta-hexosaminidase"/>
</dbReference>
<evidence type="ECO:0000256" key="1">
    <source>
        <dbReference type="ARBA" id="ARBA00001231"/>
    </source>
</evidence>
<feature type="domain" description="Glycoside hydrolase family 3 N-terminal" evidence="6">
    <location>
        <begin position="30"/>
        <end position="296"/>
    </location>
</feature>
<dbReference type="InterPro" id="IPR019800">
    <property type="entry name" value="Glyco_hydro_3_AS"/>
</dbReference>
<organism evidence="7 8">
    <name type="scientific">Agaribacter flavus</name>
    <dbReference type="NCBI Taxonomy" id="1902781"/>
    <lineage>
        <taxon>Bacteria</taxon>
        <taxon>Pseudomonadati</taxon>
        <taxon>Pseudomonadota</taxon>
        <taxon>Gammaproteobacteria</taxon>
        <taxon>Alteromonadales</taxon>
        <taxon>Alteromonadaceae</taxon>
        <taxon>Agaribacter</taxon>
    </lineage>
</organism>